<dbReference type="InterPro" id="IPR022634">
    <property type="entry name" value="DNA_polIII_beta_N"/>
</dbReference>
<dbReference type="Gene3D" id="3.70.10.10">
    <property type="match status" value="1"/>
</dbReference>
<dbReference type="GO" id="GO:0009360">
    <property type="term" value="C:DNA polymerase III complex"/>
    <property type="evidence" value="ECO:0007669"/>
    <property type="project" value="InterPro"/>
</dbReference>
<dbReference type="NCBIfam" id="TIGR00663">
    <property type="entry name" value="dnan"/>
    <property type="match status" value="1"/>
</dbReference>
<keyword evidence="8" id="KW-0238">DNA-binding</keyword>
<keyword evidence="3" id="KW-0963">Cytoplasm</keyword>
<feature type="domain" description="DNA polymerase III beta sliding clamp central" evidence="10">
    <location>
        <begin position="128"/>
        <end position="218"/>
    </location>
</feature>
<evidence type="ECO:0000256" key="6">
    <source>
        <dbReference type="ARBA" id="ARBA00022705"/>
    </source>
</evidence>
<keyword evidence="13" id="KW-1185">Reference proteome</keyword>
<dbReference type="RefSeq" id="WP_012920322.1">
    <property type="nucleotide sequence ID" value="NC_013729.1"/>
</dbReference>
<accession>D2PYX2</accession>
<evidence type="ECO:0000313" key="12">
    <source>
        <dbReference type="EMBL" id="ADB31766.1"/>
    </source>
</evidence>
<dbReference type="PANTHER" id="PTHR30478">
    <property type="entry name" value="DNA POLYMERASE III SUBUNIT BETA"/>
    <property type="match status" value="1"/>
</dbReference>
<keyword evidence="4 12" id="KW-0808">Transferase</keyword>
<dbReference type="GO" id="GO:0003677">
    <property type="term" value="F:DNA binding"/>
    <property type="evidence" value="ECO:0007669"/>
    <property type="project" value="UniProtKB-KW"/>
</dbReference>
<evidence type="ECO:0000256" key="5">
    <source>
        <dbReference type="ARBA" id="ARBA00022695"/>
    </source>
</evidence>
<dbReference type="InterPro" id="IPR001001">
    <property type="entry name" value="DNA_polIII_beta"/>
</dbReference>
<evidence type="ECO:0000256" key="7">
    <source>
        <dbReference type="ARBA" id="ARBA00022932"/>
    </source>
</evidence>
<dbReference type="GO" id="GO:0006271">
    <property type="term" value="P:DNA strand elongation involved in DNA replication"/>
    <property type="evidence" value="ECO:0007669"/>
    <property type="project" value="TreeGrafter"/>
</dbReference>
<evidence type="ECO:0000259" key="11">
    <source>
        <dbReference type="Pfam" id="PF02768"/>
    </source>
</evidence>
<dbReference type="GO" id="GO:0008408">
    <property type="term" value="F:3'-5' exonuclease activity"/>
    <property type="evidence" value="ECO:0007669"/>
    <property type="project" value="InterPro"/>
</dbReference>
<dbReference type="Pfam" id="PF02768">
    <property type="entry name" value="DNA_pol3_beta_3"/>
    <property type="match status" value="1"/>
</dbReference>
<dbReference type="SUPFAM" id="SSF55979">
    <property type="entry name" value="DNA clamp"/>
    <property type="match status" value="3"/>
</dbReference>
<dbReference type="PANTHER" id="PTHR30478:SF0">
    <property type="entry name" value="BETA SLIDING CLAMP"/>
    <property type="match status" value="1"/>
</dbReference>
<reference evidence="13" key="1">
    <citation type="submission" date="2009-09" db="EMBL/GenBank/DDBJ databases">
        <title>The complete genome of Kribbella flavida DSM 17836.</title>
        <authorList>
            <consortium name="US DOE Joint Genome Institute (JGI-PGF)"/>
            <person name="Lucas S."/>
            <person name="Copeland A."/>
            <person name="Lapidus A."/>
            <person name="Glavina del Rio T."/>
            <person name="Dalin E."/>
            <person name="Tice H."/>
            <person name="Bruce D."/>
            <person name="Goodwin L."/>
            <person name="Pitluck S."/>
            <person name="Kyrpides N."/>
            <person name="Mavromatis K."/>
            <person name="Ivanova N."/>
            <person name="Saunders E."/>
            <person name="Brettin T."/>
            <person name="Detter J.C."/>
            <person name="Han C."/>
            <person name="Larimer F."/>
            <person name="Land M."/>
            <person name="Hauser L."/>
            <person name="Markowitz V."/>
            <person name="Cheng J.-F."/>
            <person name="Hugenholtz P."/>
            <person name="Woyke T."/>
            <person name="Wu D."/>
            <person name="Pukall R."/>
            <person name="Klenk H.-P."/>
            <person name="Eisen J.A."/>
        </authorList>
    </citation>
    <scope>NUCLEOTIDE SEQUENCE [LARGE SCALE GENOMIC DNA]</scope>
    <source>
        <strain evidence="13">DSM 17836 / JCM 10339 / NBRC 14399</strain>
    </source>
</reference>
<gene>
    <name evidence="12" type="ordered locus">Kfla_2700</name>
</gene>
<evidence type="ECO:0000256" key="2">
    <source>
        <dbReference type="ARBA" id="ARBA00010752"/>
    </source>
</evidence>
<keyword evidence="7" id="KW-0239">DNA-directed DNA polymerase</keyword>
<keyword evidence="6" id="KW-0235">DNA replication</keyword>
<evidence type="ECO:0000259" key="9">
    <source>
        <dbReference type="Pfam" id="PF00712"/>
    </source>
</evidence>
<comment type="subcellular location">
    <subcellularLocation>
        <location evidence="1">Cytoplasm</location>
    </subcellularLocation>
</comment>
<reference evidence="12 13" key="2">
    <citation type="journal article" date="2010" name="Stand. Genomic Sci.">
        <title>Complete genome sequence of Kribbella flavida type strain (IFO 14399).</title>
        <authorList>
            <person name="Pukall R."/>
            <person name="Lapidus A."/>
            <person name="Glavina Del Rio T."/>
            <person name="Copeland A."/>
            <person name="Tice H."/>
            <person name="Cheng J.-F."/>
            <person name="Lucas S."/>
            <person name="Chen F."/>
            <person name="Nolan M."/>
            <person name="LaButti K."/>
            <person name="Pati A."/>
            <person name="Ivanova N."/>
            <person name="Mavrommatis K."/>
            <person name="Mikhailova N."/>
            <person name="Pitluck S."/>
            <person name="Bruce D."/>
            <person name="Goodwin L."/>
            <person name="Land M."/>
            <person name="Hauser L."/>
            <person name="Chang Y.-J."/>
            <person name="Jeffries C.D."/>
            <person name="Chen A."/>
            <person name="Palaniappan K."/>
            <person name="Chain P."/>
            <person name="Rohde M."/>
            <person name="Goeker M."/>
            <person name="Bristow J."/>
            <person name="Eisen J.A."/>
            <person name="Markowitz V."/>
            <person name="Hugenholtz P."/>
            <person name="Kyrpides N.C."/>
            <person name="Klenk H.-P."/>
            <person name="Brettin T."/>
        </authorList>
    </citation>
    <scope>NUCLEOTIDE SEQUENCE [LARGE SCALE GENOMIC DNA]</scope>
    <source>
        <strain evidence="13">DSM 17836 / JCM 10339 / NBRC 14399</strain>
    </source>
</reference>
<dbReference type="Pfam" id="PF02767">
    <property type="entry name" value="DNA_pol3_beta_2"/>
    <property type="match status" value="1"/>
</dbReference>
<dbReference type="GO" id="GO:0005737">
    <property type="term" value="C:cytoplasm"/>
    <property type="evidence" value="ECO:0007669"/>
    <property type="project" value="UniProtKB-SubCell"/>
</dbReference>
<keyword evidence="5 12" id="KW-0548">Nucleotidyltransferase</keyword>
<evidence type="ECO:0000259" key="10">
    <source>
        <dbReference type="Pfam" id="PF02767"/>
    </source>
</evidence>
<sequence length="382" mass="39490">MEIVAEQQELAETIAWVARSLPHRPGAPVLRGVLLTATGDGTTIAGTDQAIANRAGLACSVDEPGTCLAPGRMLAEIVKLLPPGSLRLETVDNALVLTSGTATYALPLMPVEEFAPLPALPDEHSAEVEPEEFGTAVAQVAVSAGRDDVVPALSGINLAFAADQVELVSTDRYRLGIARVPLAAPVVGPFDVLVPAKPLQDLIRAYSNDPGPLRLSAGAGTGSGAGAGDATFGLRNAVRSTCLRVLSGPYLPYRRIIPDGSTTQLRTDRAALREVVKRLAVVAAGMTPIWFDLTGDDLRVHAGSPGDPTGAETLPAKRTGPPLTIAFTATLLADAISSFGTSQLCVAFAGARKPVLITGATADGAPAGDYRHVLTARLPPRT</sequence>
<dbReference type="EC" id="2.7.7.7" evidence="12"/>
<dbReference type="KEGG" id="kfl:Kfla_2700"/>
<comment type="similarity">
    <text evidence="2">Belongs to the beta sliding clamp family.</text>
</comment>
<dbReference type="HOGENOM" id="CLU_038149_1_1_11"/>
<evidence type="ECO:0000256" key="1">
    <source>
        <dbReference type="ARBA" id="ARBA00004496"/>
    </source>
</evidence>
<dbReference type="InterPro" id="IPR022637">
    <property type="entry name" value="DNA_polIII_beta_cen"/>
</dbReference>
<protein>
    <submittedName>
        <fullName evidence="12">DNA polymerase III, beta subunit</fullName>
        <ecNumber evidence="12">2.7.7.7</ecNumber>
    </submittedName>
</protein>
<evidence type="ECO:0000313" key="13">
    <source>
        <dbReference type="Proteomes" id="UP000007967"/>
    </source>
</evidence>
<evidence type="ECO:0000256" key="3">
    <source>
        <dbReference type="ARBA" id="ARBA00022490"/>
    </source>
</evidence>
<proteinExistence type="inferred from homology"/>
<dbReference type="OrthoDB" id="468978at2"/>
<dbReference type="Gene3D" id="3.10.150.10">
    <property type="entry name" value="DNA Polymerase III, subunit A, domain 2"/>
    <property type="match status" value="1"/>
</dbReference>
<dbReference type="InterPro" id="IPR022635">
    <property type="entry name" value="DNA_polIII_beta_C"/>
</dbReference>
<dbReference type="InterPro" id="IPR046938">
    <property type="entry name" value="DNA_clamp_sf"/>
</dbReference>
<dbReference type="EMBL" id="CP001736">
    <property type="protein sequence ID" value="ADB31766.1"/>
    <property type="molecule type" value="Genomic_DNA"/>
</dbReference>
<dbReference type="Pfam" id="PF00712">
    <property type="entry name" value="DNA_pol3_beta"/>
    <property type="match status" value="1"/>
</dbReference>
<evidence type="ECO:0000256" key="8">
    <source>
        <dbReference type="ARBA" id="ARBA00023125"/>
    </source>
</evidence>
<feature type="domain" description="DNA polymerase III beta sliding clamp N-terminal" evidence="9">
    <location>
        <begin position="1"/>
        <end position="117"/>
    </location>
</feature>
<feature type="domain" description="DNA polymerase III beta sliding clamp C-terminal" evidence="11">
    <location>
        <begin position="254"/>
        <end position="363"/>
    </location>
</feature>
<dbReference type="SMART" id="SM00480">
    <property type="entry name" value="POL3Bc"/>
    <property type="match status" value="1"/>
</dbReference>
<dbReference type="STRING" id="479435.Kfla_2700"/>
<dbReference type="Proteomes" id="UP000007967">
    <property type="component" value="Chromosome"/>
</dbReference>
<evidence type="ECO:0000256" key="4">
    <source>
        <dbReference type="ARBA" id="ARBA00022679"/>
    </source>
</evidence>
<dbReference type="AlphaFoldDB" id="D2PYX2"/>
<dbReference type="GO" id="GO:0003887">
    <property type="term" value="F:DNA-directed DNA polymerase activity"/>
    <property type="evidence" value="ECO:0007669"/>
    <property type="project" value="UniProtKB-KW"/>
</dbReference>
<dbReference type="eggNOG" id="COG0592">
    <property type="taxonomic scope" value="Bacteria"/>
</dbReference>
<organism evidence="12 13">
    <name type="scientific">Kribbella flavida (strain DSM 17836 / JCM 10339 / NBRC 14399)</name>
    <dbReference type="NCBI Taxonomy" id="479435"/>
    <lineage>
        <taxon>Bacteria</taxon>
        <taxon>Bacillati</taxon>
        <taxon>Actinomycetota</taxon>
        <taxon>Actinomycetes</taxon>
        <taxon>Propionibacteriales</taxon>
        <taxon>Kribbellaceae</taxon>
        <taxon>Kribbella</taxon>
    </lineage>
</organism>
<dbReference type="CDD" id="cd00140">
    <property type="entry name" value="beta_clamp"/>
    <property type="match status" value="1"/>
</dbReference>
<name>D2PYX2_KRIFD</name>